<reference evidence="1" key="1">
    <citation type="submission" date="2019-11" db="EMBL/GenBank/DDBJ databases">
        <title>Nori genome reveals adaptations in red seaweeds to the harsh intertidal environment.</title>
        <authorList>
            <person name="Wang D."/>
            <person name="Mao Y."/>
        </authorList>
    </citation>
    <scope>NUCLEOTIDE SEQUENCE</scope>
    <source>
        <tissue evidence="1">Gametophyte</tissue>
    </source>
</reference>
<gene>
    <name evidence="1" type="ORF">I4F81_001036</name>
</gene>
<protein>
    <submittedName>
        <fullName evidence="1">Uncharacterized protein</fullName>
    </submittedName>
</protein>
<dbReference type="Proteomes" id="UP000798662">
    <property type="component" value="Chromosome 1"/>
</dbReference>
<evidence type="ECO:0000313" key="1">
    <source>
        <dbReference type="EMBL" id="KAK1858431.1"/>
    </source>
</evidence>
<organism evidence="1 2">
    <name type="scientific">Pyropia yezoensis</name>
    <name type="common">Susabi-nori</name>
    <name type="synonym">Porphyra yezoensis</name>
    <dbReference type="NCBI Taxonomy" id="2788"/>
    <lineage>
        <taxon>Eukaryota</taxon>
        <taxon>Rhodophyta</taxon>
        <taxon>Bangiophyceae</taxon>
        <taxon>Bangiales</taxon>
        <taxon>Bangiaceae</taxon>
        <taxon>Pyropia</taxon>
    </lineage>
</organism>
<evidence type="ECO:0000313" key="2">
    <source>
        <dbReference type="Proteomes" id="UP000798662"/>
    </source>
</evidence>
<dbReference type="EMBL" id="CM020618">
    <property type="protein sequence ID" value="KAK1858431.1"/>
    <property type="molecule type" value="Genomic_DNA"/>
</dbReference>
<proteinExistence type="predicted"/>
<keyword evidence="2" id="KW-1185">Reference proteome</keyword>
<accession>A0ACC3BL23</accession>
<sequence length="284" mass="26872">MAEVDEYVDEIVRRVEWAAPIQAPPCAAGRAGDGDADGDGDGGASGAGGKRPADGNAMTGAAARFVAAQNLLLSWHRGKVPVGWNRPRTLADFGGGPGGGGGGGVAPPGAVEAARARIATLQRDYATARTEALSALVAGKRSAAAAGGGSVAAAASAGGASAGAGGGAAVDTSSGRRRGTGGSAAAATAAATALRTAPSSATAAATAASRSSGGSASSGRGAAATAAASGDGGGGTIASEDVRALRQLYDAFNADVSALTAAADKIAMTIADIALRTKALQDSI</sequence>
<name>A0ACC3BL23_PYRYE</name>
<comment type="caution">
    <text evidence="1">The sequence shown here is derived from an EMBL/GenBank/DDBJ whole genome shotgun (WGS) entry which is preliminary data.</text>
</comment>